<evidence type="ECO:0000313" key="10">
    <source>
        <dbReference type="Proteomes" id="UP000549113"/>
    </source>
</evidence>
<dbReference type="EC" id="3.2.1.21" evidence="3"/>
<protein>
    <recommendedName>
        <fullName evidence="3">beta-glucosidase</fullName>
        <ecNumber evidence="3">3.2.1.21</ecNumber>
    </recommendedName>
</protein>
<evidence type="ECO:0000256" key="5">
    <source>
        <dbReference type="ARBA" id="ARBA00022801"/>
    </source>
</evidence>
<dbReference type="GO" id="GO:0008422">
    <property type="term" value="F:beta-glucosidase activity"/>
    <property type="evidence" value="ECO:0007669"/>
    <property type="project" value="UniProtKB-EC"/>
</dbReference>
<dbReference type="InterPro" id="IPR036881">
    <property type="entry name" value="Glyco_hydro_3_C_sf"/>
</dbReference>
<dbReference type="Pfam" id="PF00933">
    <property type="entry name" value="Glyco_hydro_3"/>
    <property type="match status" value="1"/>
</dbReference>
<feature type="domain" description="Glycoside hydrolase family 3 C-terminal" evidence="8">
    <location>
        <begin position="451"/>
        <end position="581"/>
    </location>
</feature>
<keyword evidence="5 9" id="KW-0378">Hydrolase</keyword>
<dbReference type="SUPFAM" id="SSF52279">
    <property type="entry name" value="Beta-D-glucan exohydrolase, C-terminal domain"/>
    <property type="match status" value="1"/>
</dbReference>
<evidence type="ECO:0000256" key="2">
    <source>
        <dbReference type="ARBA" id="ARBA00005336"/>
    </source>
</evidence>
<evidence type="ECO:0000259" key="8">
    <source>
        <dbReference type="Pfam" id="PF01915"/>
    </source>
</evidence>
<reference evidence="9 10" key="1">
    <citation type="submission" date="2020-08" db="EMBL/GenBank/DDBJ databases">
        <title>Sequencing the genomes of 1000 actinobacteria strains.</title>
        <authorList>
            <person name="Klenk H.-P."/>
        </authorList>
    </citation>
    <scope>NUCLEOTIDE SEQUENCE [LARGE SCALE GENOMIC DNA]</scope>
    <source>
        <strain evidence="9 10">DSM 19600</strain>
    </source>
</reference>
<dbReference type="Gene3D" id="3.40.50.1700">
    <property type="entry name" value="Glycoside hydrolase family 3 C-terminal domain"/>
    <property type="match status" value="1"/>
</dbReference>
<evidence type="ECO:0000313" key="9">
    <source>
        <dbReference type="EMBL" id="MBB4141031.1"/>
    </source>
</evidence>
<dbReference type="AlphaFoldDB" id="A0AA40VN42"/>
<keyword evidence="4" id="KW-0732">Signal</keyword>
<dbReference type="Pfam" id="PF01915">
    <property type="entry name" value="Glyco_hydro_3_C"/>
    <property type="match status" value="1"/>
</dbReference>
<sequence>MSIDTAPTNLTARAARIVSDMTVAERAGLLFHPMVFLDETPDLDAPSPLTGVSLRELIVDRGIRFITLGAIPAPDRVAGAIQVLQDLATTTGSRLPIVFATDPRHSFVQNDGASHRAAGVSQWPEPIGLGALADEDLVRDFARIVRGDYRAMGIRMALHPQIDLTTEPRWARQAQSFGATAPLTGRLTRAYLEGLQGDALGADSVAATVKHFPGGGPQQDGEDPHFPYGREQVYPGGRFEDHLAPFRDAIAAGAGIVMPYYGMPVGLELDGEPVEQVGFAFNRQIITGLLREKLGFEGVVISDFGLITDQVVFGKPFPARAWGVEQLSREDRTLKLLHAGVDQFGGEFDTTLVTTLVEDGRLDIARLDESARRIVQLQLRLGLIDPPPQHSAPVLGAPSDVARGLEAQSRVMTVLVNPDAPSPAHLPLTGSRRVHLQGLDASALPAGWVAAEAAAAELAIVRISAPFEPRDDYFLEAGMEQGSLDLPADLVAEIAELGKRMPVVLVVTLTRPAILTPVIADVAAVVADFGASDAAVMRALTGEIRPEGRLPFELPRSMAAVADSRPDVASDSADPLFPAGWSAL</sequence>
<feature type="domain" description="Glycoside hydrolase family 3 N-terminal" evidence="7">
    <location>
        <begin position="75"/>
        <end position="377"/>
    </location>
</feature>
<dbReference type="GO" id="GO:0009251">
    <property type="term" value="P:glucan catabolic process"/>
    <property type="evidence" value="ECO:0007669"/>
    <property type="project" value="TreeGrafter"/>
</dbReference>
<proteinExistence type="inferred from homology"/>
<name>A0AA40VN42_9MICO</name>
<organism evidence="9 10">
    <name type="scientific">Microbacterium invictum</name>
    <dbReference type="NCBI Taxonomy" id="515415"/>
    <lineage>
        <taxon>Bacteria</taxon>
        <taxon>Bacillati</taxon>
        <taxon>Actinomycetota</taxon>
        <taxon>Actinomycetes</taxon>
        <taxon>Micrococcales</taxon>
        <taxon>Microbacteriaceae</taxon>
        <taxon>Microbacterium</taxon>
    </lineage>
</organism>
<evidence type="ECO:0000256" key="1">
    <source>
        <dbReference type="ARBA" id="ARBA00000448"/>
    </source>
</evidence>
<dbReference type="InterPro" id="IPR036962">
    <property type="entry name" value="Glyco_hydro_3_N_sf"/>
</dbReference>
<dbReference type="PANTHER" id="PTHR30620">
    <property type="entry name" value="PERIPLASMIC BETA-GLUCOSIDASE-RELATED"/>
    <property type="match status" value="1"/>
</dbReference>
<dbReference type="InterPro" id="IPR017853">
    <property type="entry name" value="GH"/>
</dbReference>
<keyword evidence="6 9" id="KW-0326">Glycosidase</keyword>
<dbReference type="InterPro" id="IPR001764">
    <property type="entry name" value="Glyco_hydro_3_N"/>
</dbReference>
<keyword evidence="10" id="KW-1185">Reference proteome</keyword>
<dbReference type="SUPFAM" id="SSF51445">
    <property type="entry name" value="(Trans)glycosidases"/>
    <property type="match status" value="1"/>
</dbReference>
<dbReference type="RefSeq" id="WP_183500562.1">
    <property type="nucleotide sequence ID" value="NZ_BAABCO010000004.1"/>
</dbReference>
<dbReference type="PRINTS" id="PR00133">
    <property type="entry name" value="GLHYDRLASE3"/>
</dbReference>
<comment type="similarity">
    <text evidence="2">Belongs to the glycosyl hydrolase 3 family.</text>
</comment>
<evidence type="ECO:0000256" key="4">
    <source>
        <dbReference type="ARBA" id="ARBA00022729"/>
    </source>
</evidence>
<dbReference type="PANTHER" id="PTHR30620:SF16">
    <property type="entry name" value="LYSOSOMAL BETA GLUCOSIDASE"/>
    <property type="match status" value="1"/>
</dbReference>
<evidence type="ECO:0000259" key="7">
    <source>
        <dbReference type="Pfam" id="PF00933"/>
    </source>
</evidence>
<evidence type="ECO:0000256" key="6">
    <source>
        <dbReference type="ARBA" id="ARBA00023295"/>
    </source>
</evidence>
<gene>
    <name evidence="9" type="ORF">BKA10_002825</name>
</gene>
<comment type="catalytic activity">
    <reaction evidence="1">
        <text>Hydrolysis of terminal, non-reducing beta-D-glucosyl residues with release of beta-D-glucose.</text>
        <dbReference type="EC" id="3.2.1.21"/>
    </reaction>
</comment>
<accession>A0AA40VN42</accession>
<dbReference type="Gene3D" id="3.20.20.300">
    <property type="entry name" value="Glycoside hydrolase, family 3, N-terminal domain"/>
    <property type="match status" value="1"/>
</dbReference>
<dbReference type="InterPro" id="IPR051915">
    <property type="entry name" value="Cellulose_Degrad_GH3"/>
</dbReference>
<evidence type="ECO:0000256" key="3">
    <source>
        <dbReference type="ARBA" id="ARBA00012744"/>
    </source>
</evidence>
<dbReference type="EMBL" id="JACIFH010000001">
    <property type="protein sequence ID" value="MBB4141031.1"/>
    <property type="molecule type" value="Genomic_DNA"/>
</dbReference>
<dbReference type="Proteomes" id="UP000549113">
    <property type="component" value="Unassembled WGS sequence"/>
</dbReference>
<comment type="caution">
    <text evidence="9">The sequence shown here is derived from an EMBL/GenBank/DDBJ whole genome shotgun (WGS) entry which is preliminary data.</text>
</comment>
<dbReference type="InterPro" id="IPR002772">
    <property type="entry name" value="Glyco_hydro_3_C"/>
</dbReference>